<accession>A0A2K2H601</accession>
<reference evidence="1 2" key="1">
    <citation type="journal article" date="2018" name="Genome Announc.">
        <title>Genome Sequence of Geothermobacter sp. HR-1 Iron Reducer from the Loihi Seamount.</title>
        <authorList>
            <person name="Smith H."/>
            <person name="Abuyen K."/>
            <person name="Tremblay J."/>
            <person name="Savalia P."/>
            <person name="Perez-Rodriguez I."/>
            <person name="Emerson D."/>
            <person name="Tully B."/>
            <person name="Amend J."/>
        </authorList>
    </citation>
    <scope>NUCLEOTIDE SEQUENCE [LARGE SCALE GENOMIC DNA]</scope>
    <source>
        <strain evidence="1 2">HR-1</strain>
    </source>
</reference>
<dbReference type="OrthoDB" id="10005458at2"/>
<dbReference type="EMBL" id="PPFX01000057">
    <property type="protein sequence ID" value="PNU18667.1"/>
    <property type="molecule type" value="Genomic_DNA"/>
</dbReference>
<dbReference type="AlphaFoldDB" id="A0A2K2H601"/>
<dbReference type="Proteomes" id="UP000236340">
    <property type="component" value="Unassembled WGS sequence"/>
</dbReference>
<evidence type="ECO:0000313" key="1">
    <source>
        <dbReference type="EMBL" id="PNU18667.1"/>
    </source>
</evidence>
<sequence length="99" mass="10359">MGPEQKTPPTPLPMKFVLAPGCADVSEGMVCLDDENPPAGNPSPRPAATAGQPACEYQVYAEQQPGEGFWAVAPGCGDISEGMVWVAMVGNPAKVMEKR</sequence>
<name>A0A2K2H601_9BACT</name>
<protein>
    <submittedName>
        <fullName evidence="1">Uncharacterized protein</fullName>
    </submittedName>
</protein>
<dbReference type="RefSeq" id="WP_103116810.1">
    <property type="nucleotide sequence ID" value="NZ_PPFX01000057.1"/>
</dbReference>
<gene>
    <name evidence="1" type="ORF">C2E25_16450</name>
</gene>
<organism evidence="1 2">
    <name type="scientific">Geothermobacter hydrogeniphilus</name>
    <dbReference type="NCBI Taxonomy" id="1969733"/>
    <lineage>
        <taxon>Bacteria</taxon>
        <taxon>Pseudomonadati</taxon>
        <taxon>Thermodesulfobacteriota</taxon>
        <taxon>Desulfuromonadia</taxon>
        <taxon>Desulfuromonadales</taxon>
        <taxon>Geothermobacteraceae</taxon>
        <taxon>Geothermobacter</taxon>
    </lineage>
</organism>
<proteinExistence type="predicted"/>
<evidence type="ECO:0000313" key="2">
    <source>
        <dbReference type="Proteomes" id="UP000236340"/>
    </source>
</evidence>
<comment type="caution">
    <text evidence="1">The sequence shown here is derived from an EMBL/GenBank/DDBJ whole genome shotgun (WGS) entry which is preliminary data.</text>
</comment>